<protein>
    <submittedName>
        <fullName evidence="1">Uncharacterized protein</fullName>
    </submittedName>
</protein>
<name>A0A1N6NEM8_9SPIO</name>
<proteinExistence type="predicted"/>
<dbReference type="STRING" id="159291.SAMN05920897_101218"/>
<gene>
    <name evidence="1" type="ORF">SAMN05920897_101218</name>
</gene>
<accession>A0A1N6NEM8</accession>
<dbReference type="AlphaFoldDB" id="A0A1N6NEM8"/>
<dbReference type="EMBL" id="FTMS01000001">
    <property type="protein sequence ID" value="SIP90503.1"/>
    <property type="molecule type" value="Genomic_DNA"/>
</dbReference>
<keyword evidence="2" id="KW-1185">Reference proteome</keyword>
<reference evidence="1 2" key="1">
    <citation type="submission" date="2017-01" db="EMBL/GenBank/DDBJ databases">
        <authorList>
            <person name="Mah S.A."/>
            <person name="Swanson W.J."/>
            <person name="Moy G.W."/>
            <person name="Vacquier V.D."/>
        </authorList>
    </citation>
    <scope>NUCLEOTIDE SEQUENCE [LARGE SCALE GENOMIC DNA]</scope>
    <source>
        <strain evidence="1 2">ASpG1</strain>
    </source>
</reference>
<organism evidence="1 2">
    <name type="scientific">Alkalispirochaeta americana</name>
    <dbReference type="NCBI Taxonomy" id="159291"/>
    <lineage>
        <taxon>Bacteria</taxon>
        <taxon>Pseudomonadati</taxon>
        <taxon>Spirochaetota</taxon>
        <taxon>Spirochaetia</taxon>
        <taxon>Spirochaetales</taxon>
        <taxon>Spirochaetaceae</taxon>
        <taxon>Alkalispirochaeta</taxon>
    </lineage>
</organism>
<sequence length="137" mass="15110">MNQFRDLPVHRLGLLSHPGELLHDLASVFVMGREELYLAGNFLKLLREVLKGSLVFIKIRLSLHGHLCHVFGIIVNCSKVMTQPLAEGDEPLRAGIDRLDISTGALQFAVDSLVGVLCPYAIAGGGIHGFLHLRYDR</sequence>
<evidence type="ECO:0000313" key="2">
    <source>
        <dbReference type="Proteomes" id="UP000186400"/>
    </source>
</evidence>
<dbReference type="Proteomes" id="UP000186400">
    <property type="component" value="Unassembled WGS sequence"/>
</dbReference>
<evidence type="ECO:0000313" key="1">
    <source>
        <dbReference type="EMBL" id="SIP90503.1"/>
    </source>
</evidence>